<dbReference type="InterPro" id="IPR000571">
    <property type="entry name" value="Znf_CCCH"/>
</dbReference>
<keyword evidence="1" id="KW-0479">Metal-binding</keyword>
<gene>
    <name evidence="4" type="ORF">RDB_LOCUS12764</name>
</gene>
<feature type="domain" description="C3H1-type" evidence="3">
    <location>
        <begin position="3"/>
        <end position="31"/>
    </location>
</feature>
<comment type="caution">
    <text evidence="4">The sequence shown here is derived from an EMBL/GenBank/DDBJ whole genome shotgun (WGS) entry which is preliminary data.</text>
</comment>
<keyword evidence="1" id="KW-0863">Zinc-finger</keyword>
<evidence type="ECO:0000313" key="4">
    <source>
        <dbReference type="EMBL" id="CAE6412327.1"/>
    </source>
</evidence>
<keyword evidence="1" id="KW-0862">Zinc</keyword>
<proteinExistence type="predicted"/>
<dbReference type="GO" id="GO:0008270">
    <property type="term" value="F:zinc ion binding"/>
    <property type="evidence" value="ECO:0007669"/>
    <property type="project" value="UniProtKB-KW"/>
</dbReference>
<evidence type="ECO:0000313" key="5">
    <source>
        <dbReference type="Proteomes" id="UP000663888"/>
    </source>
</evidence>
<accession>A0A8H2WZ50</accession>
<evidence type="ECO:0000259" key="3">
    <source>
        <dbReference type="PROSITE" id="PS50103"/>
    </source>
</evidence>
<feature type="zinc finger region" description="C3H1-type" evidence="1">
    <location>
        <begin position="3"/>
        <end position="31"/>
    </location>
</feature>
<dbReference type="AlphaFoldDB" id="A0A8H2WZ50"/>
<sequence>MPKTTPGVCRYFSGPNTCPYSFSCRFAHISDDDKSKPSDEPTNNQNNPPAGGAGATTPTLPKDPRYYQPDGSGVFLVDGVLFKVGYRKLVGMVSCHIITFAPLDLRITKPQVRFWCVSKVQATAIFGTRSKETAESNRKFNPVYIEDMLPRLASSSDTSPIELSSITKKQFHTYLLLITGLPYDEEYLSLLVDYLAPEKHSQDLFLRYLDIATIAPRFGMSQLGEWAMNALQTVFTESANSFRQIPYNWKHSTLLQLMKLTRETNLDLPVRAFIQYLIYKITQDVRRTQGTSECLSKITDLIEIYQGLKNSDENALLGCVFLNILSLGHRSLVWSHLGKDDKAVLYAAQAQLTDLPHEFVPGSLDWVAKPDPGQTQELCTGCQLSLSGIWDRIFRDCNEGLGSSIPLKDTTLLAEMPEYRWSLWSSMGEVTLDSCTAVAPPPGSQALPGTSRPVTCSIRPLLKTVDQHIQDVYEQVTSRYRTISKEF</sequence>
<feature type="region of interest" description="Disordered" evidence="2">
    <location>
        <begin position="32"/>
        <end position="64"/>
    </location>
</feature>
<dbReference type="EMBL" id="CAJMWX010000312">
    <property type="protein sequence ID" value="CAE6412327.1"/>
    <property type="molecule type" value="Genomic_DNA"/>
</dbReference>
<dbReference type="Proteomes" id="UP000663888">
    <property type="component" value="Unassembled WGS sequence"/>
</dbReference>
<protein>
    <recommendedName>
        <fullName evidence="3">C3H1-type domain-containing protein</fullName>
    </recommendedName>
</protein>
<dbReference type="OrthoDB" id="10003551at2759"/>
<organism evidence="4 5">
    <name type="scientific">Rhizoctonia solani</name>
    <dbReference type="NCBI Taxonomy" id="456999"/>
    <lineage>
        <taxon>Eukaryota</taxon>
        <taxon>Fungi</taxon>
        <taxon>Dikarya</taxon>
        <taxon>Basidiomycota</taxon>
        <taxon>Agaricomycotina</taxon>
        <taxon>Agaricomycetes</taxon>
        <taxon>Cantharellales</taxon>
        <taxon>Ceratobasidiaceae</taxon>
        <taxon>Rhizoctonia</taxon>
    </lineage>
</organism>
<name>A0A8H2WZ50_9AGAM</name>
<dbReference type="PROSITE" id="PS50103">
    <property type="entry name" value="ZF_C3H1"/>
    <property type="match status" value="1"/>
</dbReference>
<evidence type="ECO:0000256" key="1">
    <source>
        <dbReference type="PROSITE-ProRule" id="PRU00723"/>
    </source>
</evidence>
<feature type="compositionally biased region" description="Low complexity" evidence="2">
    <location>
        <begin position="41"/>
        <end position="59"/>
    </location>
</feature>
<reference evidence="4" key="1">
    <citation type="submission" date="2021-01" db="EMBL/GenBank/DDBJ databases">
        <authorList>
            <person name="Kaushik A."/>
        </authorList>
    </citation>
    <scope>NUCLEOTIDE SEQUENCE</scope>
    <source>
        <strain evidence="4">AG4-R118</strain>
    </source>
</reference>
<evidence type="ECO:0000256" key="2">
    <source>
        <dbReference type="SAM" id="MobiDB-lite"/>
    </source>
</evidence>